<evidence type="ECO:0000256" key="1">
    <source>
        <dbReference type="SAM" id="Phobius"/>
    </source>
</evidence>
<keyword evidence="1" id="KW-0812">Transmembrane</keyword>
<feature type="transmembrane region" description="Helical" evidence="1">
    <location>
        <begin position="112"/>
        <end position="131"/>
    </location>
</feature>
<gene>
    <name evidence="2" type="ORF">ACFSBT_05605</name>
</gene>
<reference evidence="2 3" key="1">
    <citation type="journal article" date="2019" name="Int. J. Syst. Evol. Microbiol.">
        <title>The Global Catalogue of Microorganisms (GCM) 10K type strain sequencing project: providing services to taxonomists for standard genome sequencing and annotation.</title>
        <authorList>
            <consortium name="The Broad Institute Genomics Platform"/>
            <consortium name="The Broad Institute Genome Sequencing Center for Infectious Disease"/>
            <person name="Wu L."/>
            <person name="Ma J."/>
        </authorList>
    </citation>
    <scope>NUCLEOTIDE SEQUENCE [LARGE SCALE GENOMIC DNA]</scope>
    <source>
        <strain evidence="2 3">CGMCC 1.12563</strain>
    </source>
</reference>
<comment type="caution">
    <text evidence="2">The sequence shown here is derived from an EMBL/GenBank/DDBJ whole genome shotgun (WGS) entry which is preliminary data.</text>
</comment>
<sequence>MNEPSTGPTAPDGTTNDDSFGRMLALWVLVGFPLISVGLSLAGAIPTRFGFSEMEVGFLLGSVAFCALWLGGFRPSLRVAVVFLFVEQFVSLVVVLSAAIVVAGRLGDLQTAGLRSVAVVLAAWLVFGGVGRRGAEWAYRRLRRQLGVPTDEPRERR</sequence>
<dbReference type="Proteomes" id="UP001597187">
    <property type="component" value="Unassembled WGS sequence"/>
</dbReference>
<protein>
    <submittedName>
        <fullName evidence="2">Uncharacterized protein</fullName>
    </submittedName>
</protein>
<dbReference type="RefSeq" id="WP_250872736.1">
    <property type="nucleotide sequence ID" value="NZ_JALXFV010000003.1"/>
</dbReference>
<accession>A0ABD6AT96</accession>
<keyword evidence="1" id="KW-0472">Membrane</keyword>
<keyword evidence="1" id="KW-1133">Transmembrane helix</keyword>
<dbReference type="AlphaFoldDB" id="A0ABD6AT96"/>
<name>A0ABD6AT96_9EURY</name>
<dbReference type="EMBL" id="JBHUDC010000003">
    <property type="protein sequence ID" value="MFD1512757.1"/>
    <property type="molecule type" value="Genomic_DNA"/>
</dbReference>
<feature type="transmembrane region" description="Helical" evidence="1">
    <location>
        <begin position="80"/>
        <end position="106"/>
    </location>
</feature>
<evidence type="ECO:0000313" key="3">
    <source>
        <dbReference type="Proteomes" id="UP001597187"/>
    </source>
</evidence>
<keyword evidence="3" id="KW-1185">Reference proteome</keyword>
<evidence type="ECO:0000313" key="2">
    <source>
        <dbReference type="EMBL" id="MFD1512757.1"/>
    </source>
</evidence>
<organism evidence="2 3">
    <name type="scientific">Halomarina rubra</name>
    <dbReference type="NCBI Taxonomy" id="2071873"/>
    <lineage>
        <taxon>Archaea</taxon>
        <taxon>Methanobacteriati</taxon>
        <taxon>Methanobacteriota</taxon>
        <taxon>Stenosarchaea group</taxon>
        <taxon>Halobacteria</taxon>
        <taxon>Halobacteriales</taxon>
        <taxon>Natronomonadaceae</taxon>
        <taxon>Halomarina</taxon>
    </lineage>
</organism>
<feature type="transmembrane region" description="Helical" evidence="1">
    <location>
        <begin position="24"/>
        <end position="44"/>
    </location>
</feature>
<feature type="transmembrane region" description="Helical" evidence="1">
    <location>
        <begin position="56"/>
        <end position="73"/>
    </location>
</feature>
<proteinExistence type="predicted"/>